<protein>
    <recommendedName>
        <fullName evidence="3">DUF1330 domain-containing protein</fullName>
    </recommendedName>
</protein>
<dbReference type="InterPro" id="IPR011008">
    <property type="entry name" value="Dimeric_a/b-barrel"/>
</dbReference>
<dbReference type="PANTHER" id="PTHR40257:SF1">
    <property type="entry name" value="DUF1330 DOMAIN-CONTAINING PROTEIN"/>
    <property type="match status" value="1"/>
</dbReference>
<dbReference type="SUPFAM" id="SSF54909">
    <property type="entry name" value="Dimeric alpha+beta barrel"/>
    <property type="match status" value="1"/>
</dbReference>
<reference evidence="1" key="1">
    <citation type="journal article" date="2020" name="Stud. Mycol.">
        <title>101 Dothideomycetes genomes: a test case for predicting lifestyles and emergence of pathogens.</title>
        <authorList>
            <person name="Haridas S."/>
            <person name="Albert R."/>
            <person name="Binder M."/>
            <person name="Bloem J."/>
            <person name="Labutti K."/>
            <person name="Salamov A."/>
            <person name="Andreopoulos B."/>
            <person name="Baker S."/>
            <person name="Barry K."/>
            <person name="Bills G."/>
            <person name="Bluhm B."/>
            <person name="Cannon C."/>
            <person name="Castanera R."/>
            <person name="Culley D."/>
            <person name="Daum C."/>
            <person name="Ezra D."/>
            <person name="Gonzalez J."/>
            <person name="Henrissat B."/>
            <person name="Kuo A."/>
            <person name="Liang C."/>
            <person name="Lipzen A."/>
            <person name="Lutzoni F."/>
            <person name="Magnuson J."/>
            <person name="Mondo S."/>
            <person name="Nolan M."/>
            <person name="Ohm R."/>
            <person name="Pangilinan J."/>
            <person name="Park H.-J."/>
            <person name="Ramirez L."/>
            <person name="Alfaro M."/>
            <person name="Sun H."/>
            <person name="Tritt A."/>
            <person name="Yoshinaga Y."/>
            <person name="Zwiers L.-H."/>
            <person name="Turgeon B."/>
            <person name="Goodwin S."/>
            <person name="Spatafora J."/>
            <person name="Crous P."/>
            <person name="Grigoriev I."/>
        </authorList>
    </citation>
    <scope>NUCLEOTIDE SEQUENCE</scope>
    <source>
        <strain evidence="1">CBS 473.64</strain>
    </source>
</reference>
<organism evidence="1 2">
    <name type="scientific">Massarina eburnea CBS 473.64</name>
    <dbReference type="NCBI Taxonomy" id="1395130"/>
    <lineage>
        <taxon>Eukaryota</taxon>
        <taxon>Fungi</taxon>
        <taxon>Dikarya</taxon>
        <taxon>Ascomycota</taxon>
        <taxon>Pezizomycotina</taxon>
        <taxon>Dothideomycetes</taxon>
        <taxon>Pleosporomycetidae</taxon>
        <taxon>Pleosporales</taxon>
        <taxon>Massarineae</taxon>
        <taxon>Massarinaceae</taxon>
        <taxon>Massarina</taxon>
    </lineage>
</organism>
<dbReference type="Proteomes" id="UP000799753">
    <property type="component" value="Unassembled WGS sequence"/>
</dbReference>
<keyword evidence="2" id="KW-1185">Reference proteome</keyword>
<proteinExistence type="predicted"/>
<evidence type="ECO:0008006" key="3">
    <source>
        <dbReference type="Google" id="ProtNLM"/>
    </source>
</evidence>
<accession>A0A6A6SFC2</accession>
<dbReference type="EMBL" id="MU006776">
    <property type="protein sequence ID" value="KAF2646536.1"/>
    <property type="molecule type" value="Genomic_DNA"/>
</dbReference>
<dbReference type="OrthoDB" id="3500395at2759"/>
<name>A0A6A6SFC2_9PLEO</name>
<dbReference type="Gene3D" id="3.30.70.100">
    <property type="match status" value="1"/>
</dbReference>
<dbReference type="PANTHER" id="PTHR40257">
    <property type="match status" value="1"/>
</dbReference>
<dbReference type="AlphaFoldDB" id="A0A6A6SFC2"/>
<sequence>MPVVPLDHEILASLATTYNPTRPVYMLNLWKYRTEAKYAPGESALAGEPCSGREASNRYITAITPLMPKDFELHFTSSVAGLISAPEGEQHWDTVEIVKYPTLEGFRKMMESKEYLETAQPHRVAALEDFRLIMLDKMG</sequence>
<gene>
    <name evidence="1" type="ORF">P280DRAFT_464741</name>
</gene>
<evidence type="ECO:0000313" key="2">
    <source>
        <dbReference type="Proteomes" id="UP000799753"/>
    </source>
</evidence>
<evidence type="ECO:0000313" key="1">
    <source>
        <dbReference type="EMBL" id="KAF2646536.1"/>
    </source>
</evidence>